<accession>A0A814W485</accession>
<feature type="region of interest" description="Disordered" evidence="2">
    <location>
        <begin position="49"/>
        <end position="73"/>
    </location>
</feature>
<dbReference type="GO" id="GO:0003700">
    <property type="term" value="F:DNA-binding transcription factor activity"/>
    <property type="evidence" value="ECO:0007669"/>
    <property type="project" value="InterPro"/>
</dbReference>
<evidence type="ECO:0000256" key="2">
    <source>
        <dbReference type="SAM" id="MobiDB-lite"/>
    </source>
</evidence>
<evidence type="ECO:0000313" key="5">
    <source>
        <dbReference type="Proteomes" id="UP000663889"/>
    </source>
</evidence>
<feature type="domain" description="BZIP" evidence="3">
    <location>
        <begin position="109"/>
        <end position="172"/>
    </location>
</feature>
<protein>
    <recommendedName>
        <fullName evidence="3">BZIP domain-containing protein</fullName>
    </recommendedName>
</protein>
<dbReference type="AlphaFoldDB" id="A0A814W485"/>
<evidence type="ECO:0000256" key="1">
    <source>
        <dbReference type="SAM" id="Coils"/>
    </source>
</evidence>
<dbReference type="Pfam" id="PF07716">
    <property type="entry name" value="bZIP_2"/>
    <property type="match status" value="1"/>
</dbReference>
<dbReference type="EMBL" id="CAJNOU010001385">
    <property type="protein sequence ID" value="CAF1196065.1"/>
    <property type="molecule type" value="Genomic_DNA"/>
</dbReference>
<feature type="coiled-coil region" evidence="1">
    <location>
        <begin position="111"/>
        <end position="154"/>
    </location>
</feature>
<evidence type="ECO:0000259" key="3">
    <source>
        <dbReference type="PROSITE" id="PS50217"/>
    </source>
</evidence>
<proteinExistence type="predicted"/>
<dbReference type="Gene3D" id="1.20.5.170">
    <property type="match status" value="1"/>
</dbReference>
<dbReference type="Proteomes" id="UP000663889">
    <property type="component" value="Unassembled WGS sequence"/>
</dbReference>
<organism evidence="4 5">
    <name type="scientific">Rotaria sordida</name>
    <dbReference type="NCBI Taxonomy" id="392033"/>
    <lineage>
        <taxon>Eukaryota</taxon>
        <taxon>Metazoa</taxon>
        <taxon>Spiralia</taxon>
        <taxon>Gnathifera</taxon>
        <taxon>Rotifera</taxon>
        <taxon>Eurotatoria</taxon>
        <taxon>Bdelloidea</taxon>
        <taxon>Philodinida</taxon>
        <taxon>Philodinidae</taxon>
        <taxon>Rotaria</taxon>
    </lineage>
</organism>
<dbReference type="SUPFAM" id="SSF57959">
    <property type="entry name" value="Leucine zipper domain"/>
    <property type="match status" value="1"/>
</dbReference>
<feature type="region of interest" description="Disordered" evidence="2">
    <location>
        <begin position="205"/>
        <end position="230"/>
    </location>
</feature>
<gene>
    <name evidence="4" type="ORF">SEV965_LOCUS20873</name>
</gene>
<dbReference type="InterPro" id="IPR046347">
    <property type="entry name" value="bZIP_sf"/>
</dbReference>
<reference evidence="4" key="1">
    <citation type="submission" date="2021-02" db="EMBL/GenBank/DDBJ databases">
        <authorList>
            <person name="Nowell W R."/>
        </authorList>
    </citation>
    <scope>NUCLEOTIDE SEQUENCE</scope>
</reference>
<feature type="region of interest" description="Disordered" evidence="2">
    <location>
        <begin position="1"/>
        <end position="30"/>
    </location>
</feature>
<feature type="compositionally biased region" description="Pro residues" evidence="2">
    <location>
        <begin position="215"/>
        <end position="226"/>
    </location>
</feature>
<dbReference type="PROSITE" id="PS50217">
    <property type="entry name" value="BZIP"/>
    <property type="match status" value="1"/>
</dbReference>
<name>A0A814W485_9BILA</name>
<keyword evidence="1" id="KW-0175">Coiled coil</keyword>
<evidence type="ECO:0000313" key="4">
    <source>
        <dbReference type="EMBL" id="CAF1196065.1"/>
    </source>
</evidence>
<dbReference type="InterPro" id="IPR004827">
    <property type="entry name" value="bZIP"/>
</dbReference>
<comment type="caution">
    <text evidence="4">The sequence shown here is derived from an EMBL/GenBank/DDBJ whole genome shotgun (WGS) entry which is preliminary data.</text>
</comment>
<sequence>MGVVGSLPSLPSPSTPNNTSEMSYEESPDECSYSIMTIHKQDIHKNLSSNVNISDDDDNNKSNDSQCFTPKPPRILKYGPINVTVRPSAAPTLATGRRSKFTKLDGDAAIKRELRRKRNREAARKLKEKREFIERQLEKEIRELESEEQGLLLKVKNLELYKEQLEIQHQQIISFQEKLTQKTMSALKQVERNRQIHQNVPVHYNDAHIKQEPRPQSPRPQSPRPQSPQWQLLFSI</sequence>